<dbReference type="EMBL" id="CBSX010000188">
    <property type="protein sequence ID" value="CDH07380.1"/>
    <property type="molecule type" value="Genomic_DNA"/>
</dbReference>
<reference evidence="1" key="1">
    <citation type="submission" date="2013-07" db="EMBL/GenBank/DDBJ databases">
        <title>Sub-species coevolution in mutualistic symbiosis.</title>
        <authorList>
            <person name="Murfin K."/>
            <person name="Klassen J."/>
            <person name="Lee M."/>
            <person name="Forst S."/>
            <person name="Stock P."/>
            <person name="Goodrich-Blair H."/>
        </authorList>
    </citation>
    <scope>NUCLEOTIDE SEQUENCE [LARGE SCALE GENOMIC DNA]</scope>
    <source>
        <strain evidence="1">Oregonense</strain>
    </source>
</reference>
<organism evidence="1 2">
    <name type="scientific">Xenorhabdus bovienii str. oregonense</name>
    <dbReference type="NCBI Taxonomy" id="1398202"/>
    <lineage>
        <taxon>Bacteria</taxon>
        <taxon>Pseudomonadati</taxon>
        <taxon>Pseudomonadota</taxon>
        <taxon>Gammaproteobacteria</taxon>
        <taxon>Enterobacterales</taxon>
        <taxon>Morganellaceae</taxon>
        <taxon>Xenorhabdus</taxon>
    </lineage>
</organism>
<evidence type="ECO:0000313" key="2">
    <source>
        <dbReference type="Proteomes" id="UP000028483"/>
    </source>
</evidence>
<sequence length="34" mass="4024">MMILLNMTERLEDNINIFQIGITYIINKEIKIKG</sequence>
<gene>
    <name evidence="1" type="ORF">XBO1_2680002</name>
</gene>
<dbReference type="HOGENOM" id="CLU_3376766_0_0_6"/>
<name>A0A077P8C1_XENBV</name>
<evidence type="ECO:0000313" key="1">
    <source>
        <dbReference type="EMBL" id="CDH07380.1"/>
    </source>
</evidence>
<protein>
    <submittedName>
        <fullName evidence="1">Uncharacterized protein</fullName>
    </submittedName>
</protein>
<accession>A0A077P8C1</accession>
<comment type="caution">
    <text evidence="1">The sequence shown here is derived from an EMBL/GenBank/DDBJ whole genome shotgun (WGS) entry which is preliminary data.</text>
</comment>
<dbReference type="Proteomes" id="UP000028483">
    <property type="component" value="Unassembled WGS sequence"/>
</dbReference>
<dbReference type="AlphaFoldDB" id="A0A077P8C1"/>
<proteinExistence type="predicted"/>